<keyword evidence="10" id="KW-1185">Reference proteome</keyword>
<dbReference type="InterPro" id="IPR013761">
    <property type="entry name" value="SAM/pointed_sf"/>
</dbReference>
<dbReference type="SUPFAM" id="SSF47769">
    <property type="entry name" value="SAM/Pointed domain"/>
    <property type="match status" value="1"/>
</dbReference>
<evidence type="ECO:0000259" key="9">
    <source>
        <dbReference type="PROSITE" id="PS51968"/>
    </source>
</evidence>
<gene>
    <name evidence="11" type="primary">LOC100898960</name>
</gene>
<proteinExistence type="inferred from homology"/>
<dbReference type="Pfam" id="PF25416">
    <property type="entry name" value="GRHL1_C"/>
    <property type="match status" value="1"/>
</dbReference>
<feature type="region of interest" description="Disordered" evidence="8">
    <location>
        <begin position="360"/>
        <end position="432"/>
    </location>
</feature>
<feature type="compositionally biased region" description="Polar residues" evidence="8">
    <location>
        <begin position="382"/>
        <end position="397"/>
    </location>
</feature>
<dbReference type="InterPro" id="IPR057520">
    <property type="entry name" value="GRHL1/CP2_C"/>
</dbReference>
<evidence type="ECO:0000256" key="1">
    <source>
        <dbReference type="ARBA" id="ARBA00004123"/>
    </source>
</evidence>
<dbReference type="CTD" id="2669"/>
<feature type="region of interest" description="Disordered" evidence="8">
    <location>
        <begin position="321"/>
        <end position="341"/>
    </location>
</feature>
<evidence type="ECO:0000313" key="10">
    <source>
        <dbReference type="Proteomes" id="UP000694867"/>
    </source>
</evidence>
<evidence type="ECO:0000313" key="11">
    <source>
        <dbReference type="RefSeq" id="XP_028967623.1"/>
    </source>
</evidence>
<accession>A0AAJ7WIW7</accession>
<dbReference type="AlphaFoldDB" id="A0AAJ7WIW7"/>
<feature type="compositionally biased region" description="Basic and acidic residues" evidence="8">
    <location>
        <begin position="321"/>
        <end position="340"/>
    </location>
</feature>
<feature type="domain" description="Grh/CP2 DB" evidence="9">
    <location>
        <begin position="147"/>
        <end position="380"/>
    </location>
</feature>
<evidence type="ECO:0000256" key="2">
    <source>
        <dbReference type="ARBA" id="ARBA00010852"/>
    </source>
</evidence>
<comment type="subcellular location">
    <subcellularLocation>
        <location evidence="1 7">Nucleus</location>
    </subcellularLocation>
</comment>
<comment type="similarity">
    <text evidence="2">Belongs to the grh/CP2 family. CP2 subfamily.</text>
</comment>
<evidence type="ECO:0000256" key="8">
    <source>
        <dbReference type="SAM" id="MobiDB-lite"/>
    </source>
</evidence>
<dbReference type="GO" id="GO:0001228">
    <property type="term" value="F:DNA-binding transcription activator activity, RNA polymerase II-specific"/>
    <property type="evidence" value="ECO:0007669"/>
    <property type="project" value="TreeGrafter"/>
</dbReference>
<dbReference type="PANTHER" id="PTHR11037:SF21">
    <property type="entry name" value="GEMINI, ISOFORM C"/>
    <property type="match status" value="1"/>
</dbReference>
<dbReference type="GeneID" id="100898960"/>
<dbReference type="Pfam" id="PF18016">
    <property type="entry name" value="SAM_3"/>
    <property type="match status" value="1"/>
</dbReference>
<dbReference type="InterPro" id="IPR007604">
    <property type="entry name" value="CP2"/>
</dbReference>
<organism evidence="10 11">
    <name type="scientific">Galendromus occidentalis</name>
    <name type="common">western predatory mite</name>
    <dbReference type="NCBI Taxonomy" id="34638"/>
    <lineage>
        <taxon>Eukaryota</taxon>
        <taxon>Metazoa</taxon>
        <taxon>Ecdysozoa</taxon>
        <taxon>Arthropoda</taxon>
        <taxon>Chelicerata</taxon>
        <taxon>Arachnida</taxon>
        <taxon>Acari</taxon>
        <taxon>Parasitiformes</taxon>
        <taxon>Mesostigmata</taxon>
        <taxon>Gamasina</taxon>
        <taxon>Phytoseioidea</taxon>
        <taxon>Phytoseiidae</taxon>
        <taxon>Typhlodrominae</taxon>
        <taxon>Galendromus</taxon>
    </lineage>
</organism>
<dbReference type="GO" id="GO:0000978">
    <property type="term" value="F:RNA polymerase II cis-regulatory region sequence-specific DNA binding"/>
    <property type="evidence" value="ECO:0007669"/>
    <property type="project" value="TreeGrafter"/>
</dbReference>
<dbReference type="Pfam" id="PF04516">
    <property type="entry name" value="CP2"/>
    <property type="match status" value="1"/>
</dbReference>
<evidence type="ECO:0000256" key="5">
    <source>
        <dbReference type="ARBA" id="ARBA00023163"/>
    </source>
</evidence>
<dbReference type="PANTHER" id="PTHR11037">
    <property type="entry name" value="TRANSCRIPTION FACTOR CP2"/>
    <property type="match status" value="1"/>
</dbReference>
<feature type="compositionally biased region" description="Low complexity" evidence="8">
    <location>
        <begin position="360"/>
        <end position="371"/>
    </location>
</feature>
<dbReference type="KEGG" id="goe:100898960"/>
<sequence length="593" mass="64860">MATMGHSAWHMDDIDDALAADFDGSLSGLGIEIGTSSFNMSETLLALPSLKDSVSGGHMPHGHHTAAAQQRIKKNRPLQAEEETAPTTIKRFCNDPSQQPQKHSTSAPDLRHCTTDNLLLMQPSLAGSSVSTSPAATASSCIGAPVHASMFQCVLGAATSIATKVNERTMTYLNQGQSYEIKLKKLGDLTEIQGKLLKSIVRVGFQERRLQYMEKEQMEQWTSQHPLERVLDVDIPLSYGVFDVVTYPKIINAFEFMWDPTKETGVFVRLNCISTEFTPKKHGGEKGVPFRLIVETYAHDGGVMQNQVHSASCQVKVFKPKGADRKHKTDREKMIKRPSAEQELYQPSFDCTFFTECSAPQQGSYSQQSPPVDGTQAKVEPVTSTPVQSSSNASIPSTAFPPSPESTAPQTPATPLRAAQRVSISPPTSLAGSDSEEVLFLSSEATPQETAEWLRMNRFNNSAQTLSTFSGSDLLRLDKNDLVTICGVAEGIRLFNLLHAKSIKPALTIYVGSSIEEPFAPIFLEKATAYHLKYALSSAAAAPCEYLFLRGPGGIRISITDELVRNLNDEGAYFLEKHDNVTLMSPARTNVQE</sequence>
<dbReference type="Gene3D" id="1.10.150.50">
    <property type="entry name" value="Transcription Factor, Ets-1"/>
    <property type="match status" value="1"/>
</dbReference>
<protein>
    <submittedName>
        <fullName evidence="11">Transcription factor CP2-like protein 1</fullName>
    </submittedName>
</protein>
<dbReference type="InterPro" id="IPR041418">
    <property type="entry name" value="SAM_3"/>
</dbReference>
<dbReference type="Proteomes" id="UP000694867">
    <property type="component" value="Unplaced"/>
</dbReference>
<feature type="region of interest" description="Disordered" evidence="8">
    <location>
        <begin position="54"/>
        <end position="85"/>
    </location>
</feature>
<keyword evidence="4 7" id="KW-0238">DNA-binding</keyword>
<evidence type="ECO:0000256" key="6">
    <source>
        <dbReference type="ARBA" id="ARBA00023242"/>
    </source>
</evidence>
<dbReference type="PROSITE" id="PS51968">
    <property type="entry name" value="GRH_CP2_DB"/>
    <property type="match status" value="1"/>
</dbReference>
<keyword evidence="5" id="KW-0804">Transcription</keyword>
<feature type="compositionally biased region" description="Polar residues" evidence="8">
    <location>
        <begin position="422"/>
        <end position="432"/>
    </location>
</feature>
<dbReference type="InterPro" id="IPR040167">
    <property type="entry name" value="TF_CP2-like"/>
</dbReference>
<evidence type="ECO:0000256" key="7">
    <source>
        <dbReference type="PROSITE-ProRule" id="PRU01313"/>
    </source>
</evidence>
<evidence type="ECO:0000256" key="4">
    <source>
        <dbReference type="ARBA" id="ARBA00023125"/>
    </source>
</evidence>
<reference evidence="11" key="1">
    <citation type="submission" date="2025-08" db="UniProtKB">
        <authorList>
            <consortium name="RefSeq"/>
        </authorList>
    </citation>
    <scope>IDENTIFICATION</scope>
</reference>
<name>A0AAJ7WIW7_9ACAR</name>
<dbReference type="GO" id="GO:0005634">
    <property type="term" value="C:nucleus"/>
    <property type="evidence" value="ECO:0007669"/>
    <property type="project" value="UniProtKB-SubCell"/>
</dbReference>
<dbReference type="RefSeq" id="XP_028967623.1">
    <property type="nucleotide sequence ID" value="XM_029111790.1"/>
</dbReference>
<keyword evidence="6 7" id="KW-0539">Nucleus</keyword>
<evidence type="ECO:0000256" key="3">
    <source>
        <dbReference type="ARBA" id="ARBA00023015"/>
    </source>
</evidence>
<keyword evidence="3" id="KW-0805">Transcription regulation</keyword>